<organism evidence="3 4">
    <name type="scientific">Thiohalocapsa halophila</name>
    <dbReference type="NCBI Taxonomy" id="69359"/>
    <lineage>
        <taxon>Bacteria</taxon>
        <taxon>Pseudomonadati</taxon>
        <taxon>Pseudomonadota</taxon>
        <taxon>Gammaproteobacteria</taxon>
        <taxon>Chromatiales</taxon>
        <taxon>Chromatiaceae</taxon>
        <taxon>Thiohalocapsa</taxon>
    </lineage>
</organism>
<dbReference type="PANTHER" id="PTHR38768">
    <property type="entry name" value="UPF0502 PROTEIN YCEH"/>
    <property type="match status" value="1"/>
</dbReference>
<dbReference type="Proteomes" id="UP000748752">
    <property type="component" value="Unassembled WGS sequence"/>
</dbReference>
<dbReference type="EMBL" id="NRRV01000074">
    <property type="protein sequence ID" value="MBK1633248.1"/>
    <property type="molecule type" value="Genomic_DNA"/>
</dbReference>
<sequence length="221" mass="24325">MHDDDDNQPEPLLSPIEARVIGALMEKQRTTPDQYPLTLNALVSACNQKSSRHPVMHLTQGDVGHTVNQLRERGLIHAGFSGRTERYDHKLAGTYMLDRRQLGLLCALMLRGPQTPGELRTNAARLADLPDLATVHETLDSLVAHQPPLVRELPRQAGAREQRFAHLLCGEPKLEALTTPAPSTGAASDADRGELAERVAQLERRMEDLESELSSLKGSLP</sequence>
<protein>
    <submittedName>
        <fullName evidence="3">DUF480 domain-containing protein</fullName>
    </submittedName>
</protein>
<dbReference type="InterPro" id="IPR036390">
    <property type="entry name" value="WH_DNA-bd_sf"/>
</dbReference>
<accession>A0ABS1CN26</accession>
<proteinExistence type="inferred from homology"/>
<dbReference type="HAMAP" id="MF_01584">
    <property type="entry name" value="UPF0502"/>
    <property type="match status" value="1"/>
</dbReference>
<dbReference type="InterPro" id="IPR036388">
    <property type="entry name" value="WH-like_DNA-bd_sf"/>
</dbReference>
<comment type="similarity">
    <text evidence="1">Belongs to the UPF0502 family.</text>
</comment>
<reference evidence="3 4" key="1">
    <citation type="journal article" date="2020" name="Microorganisms">
        <title>Osmotic Adaptation and Compatible Solute Biosynthesis of Phototrophic Bacteria as Revealed from Genome Analyses.</title>
        <authorList>
            <person name="Imhoff J.F."/>
            <person name="Rahn T."/>
            <person name="Kunzel S."/>
            <person name="Keller A."/>
            <person name="Neulinger S.C."/>
        </authorList>
    </citation>
    <scope>NUCLEOTIDE SEQUENCE [LARGE SCALE GENOMIC DNA]</scope>
    <source>
        <strain evidence="3 4">DSM 6210</strain>
    </source>
</reference>
<dbReference type="InterPro" id="IPR007432">
    <property type="entry name" value="DUF480"/>
</dbReference>
<dbReference type="PANTHER" id="PTHR38768:SF1">
    <property type="entry name" value="UPF0502 PROTEIN YCEH"/>
    <property type="match status" value="1"/>
</dbReference>
<dbReference type="SUPFAM" id="SSF46785">
    <property type="entry name" value="Winged helix' DNA-binding domain"/>
    <property type="match status" value="2"/>
</dbReference>
<dbReference type="RefSeq" id="WP_200241414.1">
    <property type="nucleotide sequence ID" value="NZ_NRRV01000074.1"/>
</dbReference>
<comment type="caution">
    <text evidence="3">The sequence shown here is derived from an EMBL/GenBank/DDBJ whole genome shotgun (WGS) entry which is preliminary data.</text>
</comment>
<keyword evidence="4" id="KW-1185">Reference proteome</keyword>
<evidence type="ECO:0000313" key="4">
    <source>
        <dbReference type="Proteomes" id="UP000748752"/>
    </source>
</evidence>
<name>A0ABS1CN26_9GAMM</name>
<evidence type="ECO:0000256" key="1">
    <source>
        <dbReference type="HAMAP-Rule" id="MF_01584"/>
    </source>
</evidence>
<dbReference type="Gene3D" id="1.10.10.10">
    <property type="entry name" value="Winged helix-like DNA-binding domain superfamily/Winged helix DNA-binding domain"/>
    <property type="match status" value="2"/>
</dbReference>
<dbReference type="Pfam" id="PF04337">
    <property type="entry name" value="DUF480"/>
    <property type="match status" value="1"/>
</dbReference>
<evidence type="ECO:0000313" key="3">
    <source>
        <dbReference type="EMBL" id="MBK1633248.1"/>
    </source>
</evidence>
<gene>
    <name evidence="3" type="ORF">CKO31_21330</name>
</gene>
<evidence type="ECO:0000256" key="2">
    <source>
        <dbReference type="SAM" id="MobiDB-lite"/>
    </source>
</evidence>
<feature type="region of interest" description="Disordered" evidence="2">
    <location>
        <begin position="175"/>
        <end position="195"/>
    </location>
</feature>